<evidence type="ECO:0000256" key="3">
    <source>
        <dbReference type="ARBA" id="ARBA00022729"/>
    </source>
</evidence>
<name>A0A1X7K2I1_9SPHI</name>
<protein>
    <submittedName>
        <fullName evidence="8">SusD family protein</fullName>
    </submittedName>
</protein>
<dbReference type="SUPFAM" id="SSF48452">
    <property type="entry name" value="TPR-like"/>
    <property type="match status" value="1"/>
</dbReference>
<dbReference type="GO" id="GO:0009279">
    <property type="term" value="C:cell outer membrane"/>
    <property type="evidence" value="ECO:0007669"/>
    <property type="project" value="UniProtKB-SubCell"/>
</dbReference>
<evidence type="ECO:0000313" key="8">
    <source>
        <dbReference type="EMBL" id="SMG34882.1"/>
    </source>
</evidence>
<dbReference type="Gene3D" id="1.25.40.390">
    <property type="match status" value="1"/>
</dbReference>
<dbReference type="InterPro" id="IPR012944">
    <property type="entry name" value="SusD_RagB_dom"/>
</dbReference>
<evidence type="ECO:0000313" key="9">
    <source>
        <dbReference type="Proteomes" id="UP000192980"/>
    </source>
</evidence>
<evidence type="ECO:0000259" key="6">
    <source>
        <dbReference type="Pfam" id="PF07980"/>
    </source>
</evidence>
<feature type="domain" description="RagB/SusD" evidence="6">
    <location>
        <begin position="350"/>
        <end position="478"/>
    </location>
</feature>
<comment type="subcellular location">
    <subcellularLocation>
        <location evidence="1">Cell outer membrane</location>
    </subcellularLocation>
</comment>
<dbReference type="Pfam" id="PF07980">
    <property type="entry name" value="SusD_RagB"/>
    <property type="match status" value="1"/>
</dbReference>
<proteinExistence type="inferred from homology"/>
<accession>A0A1X7K2I1</accession>
<evidence type="ECO:0000256" key="1">
    <source>
        <dbReference type="ARBA" id="ARBA00004442"/>
    </source>
</evidence>
<feature type="domain" description="SusD-like N-terminal" evidence="7">
    <location>
        <begin position="41"/>
        <end position="239"/>
    </location>
</feature>
<reference evidence="8 9" key="1">
    <citation type="submission" date="2017-04" db="EMBL/GenBank/DDBJ databases">
        <authorList>
            <person name="Afonso C.L."/>
            <person name="Miller P.J."/>
            <person name="Scott M.A."/>
            <person name="Spackman E."/>
            <person name="Goraichik I."/>
            <person name="Dimitrov K.M."/>
            <person name="Suarez D.L."/>
            <person name="Swayne D.E."/>
        </authorList>
    </citation>
    <scope>NUCLEOTIDE SEQUENCE [LARGE SCALE GENOMIC DNA]</scope>
    <source>
        <strain evidence="8 9">DSM 22418</strain>
    </source>
</reference>
<evidence type="ECO:0000256" key="4">
    <source>
        <dbReference type="ARBA" id="ARBA00023136"/>
    </source>
</evidence>
<dbReference type="InterPro" id="IPR033985">
    <property type="entry name" value="SusD-like_N"/>
</dbReference>
<comment type="similarity">
    <text evidence="2">Belongs to the SusD family.</text>
</comment>
<keyword evidence="5" id="KW-0998">Cell outer membrane</keyword>
<dbReference type="RefSeq" id="WP_159451841.1">
    <property type="nucleotide sequence ID" value="NZ_CP038029.1"/>
</dbReference>
<evidence type="ECO:0000256" key="2">
    <source>
        <dbReference type="ARBA" id="ARBA00006275"/>
    </source>
</evidence>
<dbReference type="STRING" id="561061.SAMN05660862_2458"/>
<dbReference type="OrthoDB" id="9792139at2"/>
<keyword evidence="4" id="KW-0472">Membrane</keyword>
<dbReference type="Pfam" id="PF14322">
    <property type="entry name" value="SusD-like_3"/>
    <property type="match status" value="1"/>
</dbReference>
<organism evidence="8 9">
    <name type="scientific">Sphingobacterium psychroaquaticum</name>
    <dbReference type="NCBI Taxonomy" id="561061"/>
    <lineage>
        <taxon>Bacteria</taxon>
        <taxon>Pseudomonadati</taxon>
        <taxon>Bacteroidota</taxon>
        <taxon>Sphingobacteriia</taxon>
        <taxon>Sphingobacteriales</taxon>
        <taxon>Sphingobacteriaceae</taxon>
        <taxon>Sphingobacterium</taxon>
    </lineage>
</organism>
<keyword evidence="3" id="KW-0732">Signal</keyword>
<gene>
    <name evidence="8" type="ORF">SAMN05660862_2458</name>
</gene>
<dbReference type="EMBL" id="FXAU01000004">
    <property type="protein sequence ID" value="SMG34882.1"/>
    <property type="molecule type" value="Genomic_DNA"/>
</dbReference>
<evidence type="ECO:0000256" key="5">
    <source>
        <dbReference type="ARBA" id="ARBA00023237"/>
    </source>
</evidence>
<dbReference type="AlphaFoldDB" id="A0A1X7K2I1"/>
<sequence>MKNIKLLILGSLISTGSIFSSCEKQIFEDPYAQLSPQIAFSTPDRIDKTATGMYDALQNRDFLGGRALIYADIRGIDCGVPTFFGNMSSFNTLLSTDITVRDAFVGAYRTINEANLFIRNIGVYTGVATPENEAKYIAEAKFIRALTYFYLVNFWAQPYQFTADASHLGVPLVLTATDLPFDPSHRVPRNTVKQVYDQIILDLNEALPNLPLASATRNFASVGRATKGGVYALLSRIYLYQGNYQEALKYANELEGLNLYSLNAAPKSTFETSTTKESIFSVAHNGGDNPNTNHALAQHYSPKNRADIQVSSGFVNLMTATDKRRTDLITTVVTPGNNGAPAVTTYWNGKYTTIADWVPVIRYAEVVLNKAEALANLEAGTAVNAEALTLVNNIRHRSDASTNITATTKQQLIDAILLEKRIELAFEGHALFEYLRTKRDIPAHGTVLLQPWGSSYVVFPFPFAEVQQNPNLVQNKDY</sequence>
<dbReference type="Proteomes" id="UP000192980">
    <property type="component" value="Unassembled WGS sequence"/>
</dbReference>
<dbReference type="CDD" id="cd08977">
    <property type="entry name" value="SusD"/>
    <property type="match status" value="1"/>
</dbReference>
<evidence type="ECO:0000259" key="7">
    <source>
        <dbReference type="Pfam" id="PF14322"/>
    </source>
</evidence>
<dbReference type="PROSITE" id="PS51257">
    <property type="entry name" value="PROKAR_LIPOPROTEIN"/>
    <property type="match status" value="1"/>
</dbReference>
<keyword evidence="9" id="KW-1185">Reference proteome</keyword>
<dbReference type="InterPro" id="IPR011990">
    <property type="entry name" value="TPR-like_helical_dom_sf"/>
</dbReference>